<reference evidence="2" key="1">
    <citation type="submission" date="2022-11" db="UniProtKB">
        <authorList>
            <consortium name="WormBaseParasite"/>
        </authorList>
    </citation>
    <scope>IDENTIFICATION</scope>
</reference>
<keyword evidence="1" id="KW-1185">Reference proteome</keyword>
<protein>
    <submittedName>
        <fullName evidence="2">Uncharacterized protein</fullName>
    </submittedName>
</protein>
<accession>A0A915KEA6</accession>
<dbReference type="AlphaFoldDB" id="A0A915KEA6"/>
<evidence type="ECO:0000313" key="1">
    <source>
        <dbReference type="Proteomes" id="UP000887565"/>
    </source>
</evidence>
<name>A0A915KEA6_ROMCU</name>
<dbReference type="Proteomes" id="UP000887565">
    <property type="component" value="Unplaced"/>
</dbReference>
<organism evidence="1 2">
    <name type="scientific">Romanomermis culicivorax</name>
    <name type="common">Nematode worm</name>
    <dbReference type="NCBI Taxonomy" id="13658"/>
    <lineage>
        <taxon>Eukaryota</taxon>
        <taxon>Metazoa</taxon>
        <taxon>Ecdysozoa</taxon>
        <taxon>Nematoda</taxon>
        <taxon>Enoplea</taxon>
        <taxon>Dorylaimia</taxon>
        <taxon>Mermithida</taxon>
        <taxon>Mermithoidea</taxon>
        <taxon>Mermithidae</taxon>
        <taxon>Romanomermis</taxon>
    </lineage>
</organism>
<proteinExistence type="predicted"/>
<dbReference type="WBParaSite" id="nRc.2.0.1.t36720-RA">
    <property type="protein sequence ID" value="nRc.2.0.1.t36720-RA"/>
    <property type="gene ID" value="nRc.2.0.1.g36720"/>
</dbReference>
<evidence type="ECO:0000313" key="2">
    <source>
        <dbReference type="WBParaSite" id="nRc.2.0.1.t36720-RA"/>
    </source>
</evidence>
<sequence>VLRLHQKAHQPGQYYKPEEFYWSTLRSRNIPIQQILLNIGTMCLQYDKAALGYGDGEKREFTIKNPWNQPAEPVKVNLSVNAFCRAMLEMIPFSRQDLRNANPQ</sequence>